<dbReference type="AlphaFoldDB" id="A0A2T3ZAG7"/>
<feature type="region of interest" description="Disordered" evidence="1">
    <location>
        <begin position="122"/>
        <end position="179"/>
    </location>
</feature>
<evidence type="ECO:0000313" key="2">
    <source>
        <dbReference type="EMBL" id="PTB41770.1"/>
    </source>
</evidence>
<sequence>MPRYNPQWEDRIKGYRKNRLLLVARNLPFNAPPTAVEAAIRARLTKPDSFIFLWPPGASSPERHQGWVMMGFNMRPDARMAEEELKDFEILGRPVRVERASRQAVTEVRRAVAAAALVSAEANAGVTPAPPPPPPPNTTTAATTTTTTPATVATSLPLRPGPIHDTAARNSPDSLKETPMLSQDVGEWENDCHMDDDEISDTAEVTKFEDDDE</sequence>
<dbReference type="EMBL" id="KZ679261">
    <property type="protein sequence ID" value="PTB41770.1"/>
    <property type="molecule type" value="Genomic_DNA"/>
</dbReference>
<dbReference type="STRING" id="1042311.A0A2T3ZAG7"/>
<evidence type="ECO:0000256" key="1">
    <source>
        <dbReference type="SAM" id="MobiDB-lite"/>
    </source>
</evidence>
<dbReference type="OrthoDB" id="4899946at2759"/>
<accession>A0A2T3ZAG7</accession>
<dbReference type="Proteomes" id="UP000240493">
    <property type="component" value="Unassembled WGS sequence"/>
</dbReference>
<organism evidence="2 3">
    <name type="scientific">Trichoderma asperellum (strain ATCC 204424 / CBS 433.97 / NBRC 101777)</name>
    <dbReference type="NCBI Taxonomy" id="1042311"/>
    <lineage>
        <taxon>Eukaryota</taxon>
        <taxon>Fungi</taxon>
        <taxon>Dikarya</taxon>
        <taxon>Ascomycota</taxon>
        <taxon>Pezizomycotina</taxon>
        <taxon>Sordariomycetes</taxon>
        <taxon>Hypocreomycetidae</taxon>
        <taxon>Hypocreales</taxon>
        <taxon>Hypocreaceae</taxon>
        <taxon>Trichoderma</taxon>
    </lineage>
</organism>
<name>A0A2T3ZAG7_TRIA4</name>
<evidence type="ECO:0000313" key="3">
    <source>
        <dbReference type="Proteomes" id="UP000240493"/>
    </source>
</evidence>
<evidence type="ECO:0008006" key="4">
    <source>
        <dbReference type="Google" id="ProtNLM"/>
    </source>
</evidence>
<protein>
    <recommendedName>
        <fullName evidence="4">RRM domain-containing protein</fullName>
    </recommendedName>
</protein>
<feature type="compositionally biased region" description="Pro residues" evidence="1">
    <location>
        <begin position="128"/>
        <end position="137"/>
    </location>
</feature>
<feature type="compositionally biased region" description="Low complexity" evidence="1">
    <location>
        <begin position="138"/>
        <end position="154"/>
    </location>
</feature>
<reference evidence="2 3" key="1">
    <citation type="submission" date="2016-07" db="EMBL/GenBank/DDBJ databases">
        <title>Multiple horizontal gene transfer events from other fungi enriched the ability of initially mycotrophic Trichoderma (Ascomycota) to feed on dead plant biomass.</title>
        <authorList>
            <consortium name="DOE Joint Genome Institute"/>
            <person name="Aerts A."/>
            <person name="Atanasova L."/>
            <person name="Chenthamara K."/>
            <person name="Zhang J."/>
            <person name="Grujic M."/>
            <person name="Henrissat B."/>
            <person name="Kuo A."/>
            <person name="Salamov A."/>
            <person name="Lipzen A."/>
            <person name="Labutti K."/>
            <person name="Barry K."/>
            <person name="Miao Y."/>
            <person name="Rahimi M.J."/>
            <person name="Shen Q."/>
            <person name="Grigoriev I.V."/>
            <person name="Kubicek C.P."/>
            <person name="Druzhinina I.S."/>
        </authorList>
    </citation>
    <scope>NUCLEOTIDE SEQUENCE [LARGE SCALE GENOMIC DNA]</scope>
    <source>
        <strain evidence="2 3">CBS 433.97</strain>
    </source>
</reference>
<proteinExistence type="predicted"/>
<keyword evidence="3" id="KW-1185">Reference proteome</keyword>
<gene>
    <name evidence="2" type="ORF">M441DRAFT_138468</name>
</gene>